<dbReference type="InterPro" id="IPR022346">
    <property type="entry name" value="T2SS_GspH"/>
</dbReference>
<name>A0A2R3J1Z3_9PSED</name>
<dbReference type="GO" id="GO:0005886">
    <property type="term" value="C:plasma membrane"/>
    <property type="evidence" value="ECO:0007669"/>
    <property type="project" value="UniProtKB-SubCell"/>
</dbReference>
<evidence type="ECO:0000256" key="7">
    <source>
        <dbReference type="ARBA" id="ARBA00022989"/>
    </source>
</evidence>
<dbReference type="InterPro" id="IPR045584">
    <property type="entry name" value="Pilin-like"/>
</dbReference>
<dbReference type="EMBL" id="CP027169">
    <property type="protein sequence ID" value="AVK08198.1"/>
    <property type="molecule type" value="Genomic_DNA"/>
</dbReference>
<accession>A0A2R3J1Z3</accession>
<keyword evidence="13" id="KW-1185">Reference proteome</keyword>
<dbReference type="GeneID" id="77223056"/>
<feature type="domain" description="General secretion pathway GspH" evidence="11">
    <location>
        <begin position="46"/>
        <end position="148"/>
    </location>
</feature>
<proteinExistence type="inferred from homology"/>
<keyword evidence="3" id="KW-1003">Cell membrane</keyword>
<evidence type="ECO:0000256" key="5">
    <source>
        <dbReference type="ARBA" id="ARBA00022519"/>
    </source>
</evidence>
<evidence type="ECO:0000313" key="12">
    <source>
        <dbReference type="EMBL" id="AVK08198.1"/>
    </source>
</evidence>
<keyword evidence="8" id="KW-0472">Membrane</keyword>
<sequence length="169" mass="18518">MVERSQSAFTLPELLLTLTLLGILASLALPGLEGWLAGNRQQALLHELSASIQLGRAHAVTHRRPVALCPSSDGRGCGGDWGQGWLLAEEDAGLVLARRQLPTPEAIRWNRSNTLRFLPSGQLNVHNGRFLLCGRNGVAWQLVLNRQGRLRAATAQENREKRELCGTSE</sequence>
<evidence type="ECO:0000259" key="11">
    <source>
        <dbReference type="Pfam" id="PF12019"/>
    </source>
</evidence>
<evidence type="ECO:0000256" key="6">
    <source>
        <dbReference type="ARBA" id="ARBA00022692"/>
    </source>
</evidence>
<dbReference type="Gene3D" id="3.55.40.10">
    <property type="entry name" value="minor pseudopilin epsh domain"/>
    <property type="match status" value="1"/>
</dbReference>
<keyword evidence="4" id="KW-0488">Methylation</keyword>
<dbReference type="SUPFAM" id="SSF54523">
    <property type="entry name" value="Pili subunits"/>
    <property type="match status" value="1"/>
</dbReference>
<dbReference type="RefSeq" id="WP_003150026.1">
    <property type="nucleotide sequence ID" value="NZ_CP020560.1"/>
</dbReference>
<evidence type="ECO:0000256" key="9">
    <source>
        <dbReference type="ARBA" id="ARBA00025772"/>
    </source>
</evidence>
<evidence type="ECO:0000256" key="3">
    <source>
        <dbReference type="ARBA" id="ARBA00022475"/>
    </source>
</evidence>
<protein>
    <recommendedName>
        <fullName evidence="2">Type II secretion system protein H</fullName>
    </recommendedName>
    <alternativeName>
        <fullName evidence="10">General secretion pathway protein H</fullName>
    </alternativeName>
</protein>
<reference evidence="12 13" key="1">
    <citation type="submission" date="2018-02" db="EMBL/GenBank/DDBJ databases">
        <title>FDA/CDC Antimicrobial Resistant Isolate Bank Genome Sequencing.</title>
        <authorList>
            <person name="Benahmed F.H."/>
            <person name="Lutgring J.D."/>
            <person name="Yoo B."/>
            <person name="Machado M."/>
            <person name="Brown A."/>
            <person name="McAllister G."/>
            <person name="Perry A."/>
            <person name="Halpin A.L."/>
            <person name="Vavikolanu K."/>
            <person name="Ott S."/>
            <person name="Zhao X."/>
            <person name="Tallon L.J."/>
            <person name="Sadzewicz L."/>
            <person name="Aluvathingal J."/>
            <person name="Nadendla S."/>
            <person name="Voskania-kordi A."/>
            <person name="Simonyan V."/>
            <person name="Patel J."/>
            <person name="Shawar R.M."/>
        </authorList>
    </citation>
    <scope>NUCLEOTIDE SEQUENCE [LARGE SCALE GENOMIC DNA]</scope>
    <source>
        <strain evidence="12 13">AR_0356</strain>
    </source>
</reference>
<dbReference type="GO" id="GO:0015627">
    <property type="term" value="C:type II protein secretion system complex"/>
    <property type="evidence" value="ECO:0007669"/>
    <property type="project" value="InterPro"/>
</dbReference>
<dbReference type="InterPro" id="IPR012902">
    <property type="entry name" value="N_methyl_site"/>
</dbReference>
<evidence type="ECO:0000313" key="13">
    <source>
        <dbReference type="Proteomes" id="UP000238390"/>
    </source>
</evidence>
<keyword evidence="5" id="KW-0997">Cell inner membrane</keyword>
<evidence type="ECO:0000256" key="2">
    <source>
        <dbReference type="ARBA" id="ARBA00021549"/>
    </source>
</evidence>
<dbReference type="Pfam" id="PF07963">
    <property type="entry name" value="N_methyl"/>
    <property type="match status" value="1"/>
</dbReference>
<evidence type="ECO:0000256" key="1">
    <source>
        <dbReference type="ARBA" id="ARBA00004377"/>
    </source>
</evidence>
<evidence type="ECO:0000256" key="8">
    <source>
        <dbReference type="ARBA" id="ARBA00023136"/>
    </source>
</evidence>
<dbReference type="NCBIfam" id="TIGR02532">
    <property type="entry name" value="IV_pilin_GFxxxE"/>
    <property type="match status" value="1"/>
</dbReference>
<dbReference type="Pfam" id="PF12019">
    <property type="entry name" value="GspH"/>
    <property type="match status" value="1"/>
</dbReference>
<organism evidence="12 13">
    <name type="scientific">Pseudomonas paraeruginosa</name>
    <dbReference type="NCBI Taxonomy" id="2994495"/>
    <lineage>
        <taxon>Bacteria</taxon>
        <taxon>Pseudomonadati</taxon>
        <taxon>Pseudomonadota</taxon>
        <taxon>Gammaproteobacteria</taxon>
        <taxon>Pseudomonadales</taxon>
        <taxon>Pseudomonadaceae</taxon>
        <taxon>Pseudomonas</taxon>
    </lineage>
</organism>
<evidence type="ECO:0000256" key="10">
    <source>
        <dbReference type="ARBA" id="ARBA00030775"/>
    </source>
</evidence>
<comment type="subcellular location">
    <subcellularLocation>
        <location evidence="1">Cell inner membrane</location>
        <topology evidence="1">Single-pass membrane protein</topology>
    </subcellularLocation>
</comment>
<evidence type="ECO:0000256" key="4">
    <source>
        <dbReference type="ARBA" id="ARBA00022481"/>
    </source>
</evidence>
<dbReference type="Proteomes" id="UP000238390">
    <property type="component" value="Chromosome"/>
</dbReference>
<dbReference type="GO" id="GO:0015628">
    <property type="term" value="P:protein secretion by the type II secretion system"/>
    <property type="evidence" value="ECO:0007669"/>
    <property type="project" value="InterPro"/>
</dbReference>
<keyword evidence="6" id="KW-0812">Transmembrane</keyword>
<comment type="similarity">
    <text evidence="9">Belongs to the GSP H family.</text>
</comment>
<gene>
    <name evidence="12" type="ORF">CSB93_0009</name>
</gene>
<dbReference type="AlphaFoldDB" id="A0A2R3J1Z3"/>
<keyword evidence="7" id="KW-1133">Transmembrane helix</keyword>